<protein>
    <submittedName>
        <fullName evidence="1">Uncharacterized protein</fullName>
    </submittedName>
</protein>
<name>A0A1M6LZK5_9FIRM</name>
<accession>A0A1M6LZK5</accession>
<organism evidence="1 2">
    <name type="scientific">Anaerocolumna jejuensis DSM 15929</name>
    <dbReference type="NCBI Taxonomy" id="1121322"/>
    <lineage>
        <taxon>Bacteria</taxon>
        <taxon>Bacillati</taxon>
        <taxon>Bacillota</taxon>
        <taxon>Clostridia</taxon>
        <taxon>Lachnospirales</taxon>
        <taxon>Lachnospiraceae</taxon>
        <taxon>Anaerocolumna</taxon>
    </lineage>
</organism>
<dbReference type="Proteomes" id="UP000184386">
    <property type="component" value="Unassembled WGS sequence"/>
</dbReference>
<gene>
    <name evidence="1" type="ORF">SAMN02745136_00777</name>
</gene>
<reference evidence="1 2" key="1">
    <citation type="submission" date="2016-11" db="EMBL/GenBank/DDBJ databases">
        <authorList>
            <person name="Jaros S."/>
            <person name="Januszkiewicz K."/>
            <person name="Wedrychowicz H."/>
        </authorList>
    </citation>
    <scope>NUCLEOTIDE SEQUENCE [LARGE SCALE GENOMIC DNA]</scope>
    <source>
        <strain evidence="1 2">DSM 15929</strain>
    </source>
</reference>
<dbReference type="EMBL" id="FRAC01000007">
    <property type="protein sequence ID" value="SHJ76621.1"/>
    <property type="molecule type" value="Genomic_DNA"/>
</dbReference>
<proteinExistence type="predicted"/>
<keyword evidence="2" id="KW-1185">Reference proteome</keyword>
<dbReference type="STRING" id="1121322.SAMN02745136_00777"/>
<dbReference type="AlphaFoldDB" id="A0A1M6LZK5"/>
<dbReference type="RefSeq" id="WP_170866572.1">
    <property type="nucleotide sequence ID" value="NZ_FRAC01000007.1"/>
</dbReference>
<sequence>MPGDYDSKETNYIDIIIEEQDIAMNENLKAFLHEFELFLGFRLKNAL</sequence>
<evidence type="ECO:0000313" key="1">
    <source>
        <dbReference type="EMBL" id="SHJ76621.1"/>
    </source>
</evidence>
<evidence type="ECO:0000313" key="2">
    <source>
        <dbReference type="Proteomes" id="UP000184386"/>
    </source>
</evidence>